<feature type="compositionally biased region" description="Basic and acidic residues" evidence="1">
    <location>
        <begin position="448"/>
        <end position="459"/>
    </location>
</feature>
<feature type="compositionally biased region" description="Low complexity" evidence="1">
    <location>
        <begin position="107"/>
        <end position="156"/>
    </location>
</feature>
<feature type="region of interest" description="Disordered" evidence="1">
    <location>
        <begin position="90"/>
        <end position="177"/>
    </location>
</feature>
<dbReference type="EMBL" id="KV878592">
    <property type="protein sequence ID" value="OJJ55661.1"/>
    <property type="molecule type" value="Genomic_DNA"/>
</dbReference>
<feature type="region of interest" description="Disordered" evidence="1">
    <location>
        <begin position="571"/>
        <end position="609"/>
    </location>
</feature>
<sequence>MKVSPVLWGWVLSSVAQYAAAAAITTSQPGEPSTTASHDNDHDQNVDIFRVVSTSLSTSTLPPGAGTDTETCITYTSVIIHTIIRTRNDTSTTTTTITAQPPGSGAGTTTTNVAGAGTAPSSGSSTSSHSNDDASSNNASDSVTLTTMTTTVDITTAPPGPGGNTQGDPNPATTDEAGNTIVAGAAPFDIVTTSTDKQGNLIPVTFPAGSVPTTTDVQGHVVPDLAAVQTLTTTTDAQGHVIGGIPGSGPDEQGHSTTLGRLSGAGTITDTARIHTTETLPGGGIANPTAVTAQGPQGTLPDGTNPNPTTTFGTLPEGLDPTVTGIAFTMSSLSSEFRDLLPAFTSWELDPQPHRETQIIKGLKKIEGEIEDFAKKFNLKIIPTCPLKMERGLFDGLFNLAANLAGNAIEALIDALSCITDNMKKLEDSVTKRKFKLVKDIIAELIDTDHPTGDPKDDPTTNPESTKTTTSSSSCTSDQTAHHVTFRCEPTSSVVGKSTVTTTTCSPSTTITTTGCTVTDTTTTVTETATPSAIICERGSCPGGGDACDNAANGTPGWLTVESLNCQDIPTQTASPATKRNTLEERDDQTTTTTTTTATTATTSTTRPLPSIPAGDINKYLSFMGGQLNTRRLWLNHPLGHTTGKWYPFEQTRTAAGVKGLWGCTSVVIVSRKGFYLSHMYEGPVFIERDEETKKVVLSPDAFFERWTINALMNGDSESQQIDPLKDLLGTDDRPGPLHYTFSPEIFIMSPYARGTSGPLRYTKRIDWLANQLHSHLYPQPQADAYGQEPVLVGYEVTTVQIAANPHAPLGKVIAEASLLNHWVQEGDKMVASGRWRMWVGGKETGNLEFLVRDPDPDTAMGGVNARVKLRDNDHKALVCPTPTVTSSHSSTTTITTSKTTSKSQTSKSTTQSPTTLTTKTKTSSTTTSTTTKDKDTPTNDPSLIKASGCRDDHIHRPTVTADPEFAKKVAKMCSDEVPADATNADGDYSSAYSWYAGRDDEGLSYIADIWWDPPEQCGMTQNLLKPMDGWDCERIMRENFNRACQKGLQADEIGRGRGGFIKLGCVYYQSYLSKKTGVFRPSWPDGGMSSEAWRIFSS</sequence>
<feature type="signal peptide" evidence="2">
    <location>
        <begin position="1"/>
        <end position="21"/>
    </location>
</feature>
<feature type="compositionally biased region" description="Polar residues" evidence="1">
    <location>
        <begin position="166"/>
        <end position="177"/>
    </location>
</feature>
<dbReference type="OrthoDB" id="3886018at2759"/>
<dbReference type="RefSeq" id="XP_040699467.1">
    <property type="nucleotide sequence ID" value="XM_040840069.1"/>
</dbReference>
<organism evidence="3 4">
    <name type="scientific">Aspergillus sydowii CBS 593.65</name>
    <dbReference type="NCBI Taxonomy" id="1036612"/>
    <lineage>
        <taxon>Eukaryota</taxon>
        <taxon>Fungi</taxon>
        <taxon>Dikarya</taxon>
        <taxon>Ascomycota</taxon>
        <taxon>Pezizomycotina</taxon>
        <taxon>Eurotiomycetes</taxon>
        <taxon>Eurotiomycetidae</taxon>
        <taxon>Eurotiales</taxon>
        <taxon>Aspergillaceae</taxon>
        <taxon>Aspergillus</taxon>
        <taxon>Aspergillus subgen. Nidulantes</taxon>
    </lineage>
</organism>
<evidence type="ECO:0000256" key="2">
    <source>
        <dbReference type="SAM" id="SignalP"/>
    </source>
</evidence>
<feature type="chain" id="PRO_5012069661" evidence="2">
    <location>
        <begin position="22"/>
        <end position="1099"/>
    </location>
</feature>
<feature type="region of interest" description="Disordered" evidence="1">
    <location>
        <begin position="448"/>
        <end position="477"/>
    </location>
</feature>
<proteinExistence type="predicted"/>
<dbReference type="STRING" id="1036612.A0A1L9T8F1"/>
<feature type="compositionally biased region" description="Low complexity" evidence="1">
    <location>
        <begin position="460"/>
        <end position="477"/>
    </location>
</feature>
<name>A0A1L9T8F1_9EURO</name>
<reference evidence="4" key="1">
    <citation type="journal article" date="2017" name="Genome Biol.">
        <title>Comparative genomics reveals high biological diversity and specific adaptations in the industrially and medically important fungal genus Aspergillus.</title>
        <authorList>
            <person name="de Vries R.P."/>
            <person name="Riley R."/>
            <person name="Wiebenga A."/>
            <person name="Aguilar-Osorio G."/>
            <person name="Amillis S."/>
            <person name="Uchima C.A."/>
            <person name="Anderluh G."/>
            <person name="Asadollahi M."/>
            <person name="Askin M."/>
            <person name="Barry K."/>
            <person name="Battaglia E."/>
            <person name="Bayram O."/>
            <person name="Benocci T."/>
            <person name="Braus-Stromeyer S.A."/>
            <person name="Caldana C."/>
            <person name="Canovas D."/>
            <person name="Cerqueira G.C."/>
            <person name="Chen F."/>
            <person name="Chen W."/>
            <person name="Choi C."/>
            <person name="Clum A."/>
            <person name="Dos Santos R.A."/>
            <person name="Damasio A.R."/>
            <person name="Diallinas G."/>
            <person name="Emri T."/>
            <person name="Fekete E."/>
            <person name="Flipphi M."/>
            <person name="Freyberg S."/>
            <person name="Gallo A."/>
            <person name="Gournas C."/>
            <person name="Habgood R."/>
            <person name="Hainaut M."/>
            <person name="Harispe M.L."/>
            <person name="Henrissat B."/>
            <person name="Hilden K.S."/>
            <person name="Hope R."/>
            <person name="Hossain A."/>
            <person name="Karabika E."/>
            <person name="Karaffa L."/>
            <person name="Karanyi Z."/>
            <person name="Krasevec N."/>
            <person name="Kuo A."/>
            <person name="Kusch H."/>
            <person name="LaButti K."/>
            <person name="Lagendijk E.L."/>
            <person name="Lapidus A."/>
            <person name="Levasseur A."/>
            <person name="Lindquist E."/>
            <person name="Lipzen A."/>
            <person name="Logrieco A.F."/>
            <person name="MacCabe A."/>
            <person name="Maekelae M.R."/>
            <person name="Malavazi I."/>
            <person name="Melin P."/>
            <person name="Meyer V."/>
            <person name="Mielnichuk N."/>
            <person name="Miskei M."/>
            <person name="Molnar A.P."/>
            <person name="Mule G."/>
            <person name="Ngan C.Y."/>
            <person name="Orejas M."/>
            <person name="Orosz E."/>
            <person name="Ouedraogo J.P."/>
            <person name="Overkamp K.M."/>
            <person name="Park H.-S."/>
            <person name="Perrone G."/>
            <person name="Piumi F."/>
            <person name="Punt P.J."/>
            <person name="Ram A.F."/>
            <person name="Ramon A."/>
            <person name="Rauscher S."/>
            <person name="Record E."/>
            <person name="Riano-Pachon D.M."/>
            <person name="Robert V."/>
            <person name="Roehrig J."/>
            <person name="Ruller R."/>
            <person name="Salamov A."/>
            <person name="Salih N.S."/>
            <person name="Samson R.A."/>
            <person name="Sandor E."/>
            <person name="Sanguinetti M."/>
            <person name="Schuetze T."/>
            <person name="Sepcic K."/>
            <person name="Shelest E."/>
            <person name="Sherlock G."/>
            <person name="Sophianopoulou V."/>
            <person name="Squina F.M."/>
            <person name="Sun H."/>
            <person name="Susca A."/>
            <person name="Todd R.B."/>
            <person name="Tsang A."/>
            <person name="Unkles S.E."/>
            <person name="van de Wiele N."/>
            <person name="van Rossen-Uffink D."/>
            <person name="Oliveira J.V."/>
            <person name="Vesth T.C."/>
            <person name="Visser J."/>
            <person name="Yu J.-H."/>
            <person name="Zhou M."/>
            <person name="Andersen M.R."/>
            <person name="Archer D.B."/>
            <person name="Baker S.E."/>
            <person name="Benoit I."/>
            <person name="Brakhage A.A."/>
            <person name="Braus G.H."/>
            <person name="Fischer R."/>
            <person name="Frisvad J.C."/>
            <person name="Goldman G.H."/>
            <person name="Houbraken J."/>
            <person name="Oakley B."/>
            <person name="Pocsi I."/>
            <person name="Scazzocchio C."/>
            <person name="Seiboth B."/>
            <person name="vanKuyk P.A."/>
            <person name="Wortman J."/>
            <person name="Dyer P.S."/>
            <person name="Grigoriev I.V."/>
        </authorList>
    </citation>
    <scope>NUCLEOTIDE SEQUENCE [LARGE SCALE GENOMIC DNA]</scope>
    <source>
        <strain evidence="4">CBS 593.65</strain>
    </source>
</reference>
<keyword evidence="2" id="KW-0732">Signal</keyword>
<dbReference type="AlphaFoldDB" id="A0A1L9T8F1"/>
<dbReference type="GeneID" id="63756142"/>
<accession>A0A1L9T8F1</accession>
<dbReference type="Proteomes" id="UP000184356">
    <property type="component" value="Unassembled WGS sequence"/>
</dbReference>
<feature type="compositionally biased region" description="Low complexity" evidence="1">
    <location>
        <begin position="590"/>
        <end position="606"/>
    </location>
</feature>
<dbReference type="VEuPathDB" id="FungiDB:ASPSYDRAFT_1159531"/>
<feature type="region of interest" description="Disordered" evidence="1">
    <location>
        <begin position="879"/>
        <end position="950"/>
    </location>
</feature>
<feature type="compositionally biased region" description="Polar residues" evidence="1">
    <location>
        <begin position="571"/>
        <end position="580"/>
    </location>
</feature>
<gene>
    <name evidence="3" type="ORF">ASPSYDRAFT_1159531</name>
</gene>
<protein>
    <submittedName>
        <fullName evidence="3">Uncharacterized protein</fullName>
    </submittedName>
</protein>
<feature type="compositionally biased region" description="Low complexity" evidence="1">
    <location>
        <begin position="881"/>
        <end position="931"/>
    </location>
</feature>
<keyword evidence="4" id="KW-1185">Reference proteome</keyword>
<evidence type="ECO:0000313" key="4">
    <source>
        <dbReference type="Proteomes" id="UP000184356"/>
    </source>
</evidence>
<evidence type="ECO:0000256" key="1">
    <source>
        <dbReference type="SAM" id="MobiDB-lite"/>
    </source>
</evidence>
<feature type="compositionally biased region" description="Low complexity" evidence="1">
    <location>
        <begin position="298"/>
        <end position="316"/>
    </location>
</feature>
<evidence type="ECO:0000313" key="3">
    <source>
        <dbReference type="EMBL" id="OJJ55661.1"/>
    </source>
</evidence>
<feature type="region of interest" description="Disordered" evidence="1">
    <location>
        <begin position="277"/>
        <end position="317"/>
    </location>
</feature>